<dbReference type="CDD" id="cd18787">
    <property type="entry name" value="SF2_C_DEAD"/>
    <property type="match status" value="1"/>
</dbReference>
<evidence type="ECO:0000256" key="4">
    <source>
        <dbReference type="ARBA" id="ARBA00022801"/>
    </source>
</evidence>
<dbReference type="AlphaFoldDB" id="A0AAD5W113"/>
<dbReference type="PROSITE" id="PS51195">
    <property type="entry name" value="Q_MOTIF"/>
    <property type="match status" value="1"/>
</dbReference>
<dbReference type="Pfam" id="PF00270">
    <property type="entry name" value="DEAD"/>
    <property type="match status" value="1"/>
</dbReference>
<dbReference type="Pfam" id="PF00271">
    <property type="entry name" value="Helicase_C"/>
    <property type="match status" value="1"/>
</dbReference>
<sequence>MSSRGAFGTSMKQGKKRAITVDDLLKRQEEGLSNGSNRAAKRLKLRHLESDELNPGSDGHEESESEENDNEMRRQSDEDRSSEAGSSEAGSEEDVGEDGGEESLDDGDSSDKEDEQRGLSIVTVGDRMGAFVKKQIEPRPVLKQDTIQSFTSFGVSSALVAALTSMSIKVPTPVQAACIPPLLAGRDCVGNAKTGSGKTIAFALPILQKLSVDPYGIYALVLTPTRELAFQIAEQFAVLGAALNIRTAVVVGGMDMMAQALELEQRPHVVIATPGRIVDHLRSTSGDWNLARVKFLVLDEADRLLTSTFTPELSYLFNVLPKERQTCLFTATWTPSIESVANAPPRPGKQKPFIHRMTETVETVSTLKQHYVLVPSHVREIYLFHLLCNPPESTLHLRRAPPEPIKNAKKSTKKSRSKQSRDEEELGQPPPTIIFCGKSRTAAYLTSLLKTLSIRSTALHSRLTQRERLSSLSLFKASVVPVLISTDVGARGLDIEDVAMVINWDLPLEPEEYTHRVGRTARAGKGGVAVSFVTEKDEERVLGIENRIRTKLEELELPESKVLEKLNVVSTAKRLATMELHDAKFGSREEIHKIKTARLSRVGDEA</sequence>
<keyword evidence="7" id="KW-0694">RNA-binding</keyword>
<accession>A0AAD5W113</accession>
<dbReference type="GO" id="GO:0003724">
    <property type="term" value="F:RNA helicase activity"/>
    <property type="evidence" value="ECO:0007669"/>
    <property type="project" value="InterPro"/>
</dbReference>
<dbReference type="SMART" id="SM00490">
    <property type="entry name" value="HELICc"/>
    <property type="match status" value="1"/>
</dbReference>
<dbReference type="PROSITE" id="PS00039">
    <property type="entry name" value="DEAD_ATP_HELICASE"/>
    <property type="match status" value="1"/>
</dbReference>
<comment type="similarity">
    <text evidence="10">Belongs to the DEAD box helicase family.</text>
</comment>
<evidence type="ECO:0000259" key="13">
    <source>
        <dbReference type="PROSITE" id="PS51194"/>
    </source>
</evidence>
<keyword evidence="16" id="KW-1185">Reference proteome</keyword>
<evidence type="ECO:0000256" key="7">
    <source>
        <dbReference type="ARBA" id="ARBA00022884"/>
    </source>
</evidence>
<dbReference type="PROSITE" id="PS51192">
    <property type="entry name" value="HELICASE_ATP_BIND_1"/>
    <property type="match status" value="1"/>
</dbReference>
<dbReference type="PANTHER" id="PTHR47959">
    <property type="entry name" value="ATP-DEPENDENT RNA HELICASE RHLE-RELATED"/>
    <property type="match status" value="1"/>
</dbReference>
<gene>
    <name evidence="15" type="ORF">NP233_g3070</name>
</gene>
<dbReference type="InterPro" id="IPR011545">
    <property type="entry name" value="DEAD/DEAH_box_helicase_dom"/>
</dbReference>
<dbReference type="GO" id="GO:0005524">
    <property type="term" value="F:ATP binding"/>
    <property type="evidence" value="ECO:0007669"/>
    <property type="project" value="UniProtKB-KW"/>
</dbReference>
<dbReference type="Gene3D" id="3.40.50.300">
    <property type="entry name" value="P-loop containing nucleotide triphosphate hydrolases"/>
    <property type="match status" value="2"/>
</dbReference>
<dbReference type="GO" id="GO:0005829">
    <property type="term" value="C:cytosol"/>
    <property type="evidence" value="ECO:0007669"/>
    <property type="project" value="TreeGrafter"/>
</dbReference>
<evidence type="ECO:0000313" key="15">
    <source>
        <dbReference type="EMBL" id="KAJ3572469.1"/>
    </source>
</evidence>
<dbReference type="GO" id="GO:0003723">
    <property type="term" value="F:RNA binding"/>
    <property type="evidence" value="ECO:0007669"/>
    <property type="project" value="UniProtKB-KW"/>
</dbReference>
<dbReference type="GO" id="GO:0016787">
    <property type="term" value="F:hydrolase activity"/>
    <property type="evidence" value="ECO:0007669"/>
    <property type="project" value="UniProtKB-KW"/>
</dbReference>
<evidence type="ECO:0000256" key="2">
    <source>
        <dbReference type="ARBA" id="ARBA00022517"/>
    </source>
</evidence>
<reference evidence="15" key="1">
    <citation type="submission" date="2022-07" db="EMBL/GenBank/DDBJ databases">
        <title>Genome Sequence of Leucocoprinus birnbaumii.</title>
        <authorList>
            <person name="Buettner E."/>
        </authorList>
    </citation>
    <scope>NUCLEOTIDE SEQUENCE</scope>
    <source>
        <strain evidence="15">VT141</strain>
    </source>
</reference>
<comment type="caution">
    <text evidence="15">The sequence shown here is derived from an EMBL/GenBank/DDBJ whole genome shotgun (WGS) entry which is preliminary data.</text>
</comment>
<evidence type="ECO:0000256" key="10">
    <source>
        <dbReference type="RuleBase" id="RU000492"/>
    </source>
</evidence>
<dbReference type="SUPFAM" id="SSF52540">
    <property type="entry name" value="P-loop containing nucleoside triphosphate hydrolases"/>
    <property type="match status" value="2"/>
</dbReference>
<dbReference type="InterPro" id="IPR000629">
    <property type="entry name" value="RNA-helicase_DEAD-box_CS"/>
</dbReference>
<dbReference type="CDD" id="cd17955">
    <property type="entry name" value="DEADc_DDX49"/>
    <property type="match status" value="1"/>
</dbReference>
<dbReference type="PROSITE" id="PS51194">
    <property type="entry name" value="HELICASE_CTER"/>
    <property type="match status" value="1"/>
</dbReference>
<evidence type="ECO:0008006" key="17">
    <source>
        <dbReference type="Google" id="ProtNLM"/>
    </source>
</evidence>
<feature type="domain" description="Helicase C-terminal" evidence="13">
    <location>
        <begin position="404"/>
        <end position="563"/>
    </location>
</feature>
<evidence type="ECO:0000256" key="11">
    <source>
        <dbReference type="SAM" id="MobiDB-lite"/>
    </source>
</evidence>
<proteinExistence type="inferred from homology"/>
<keyword evidence="2" id="KW-0690">Ribosome biogenesis</keyword>
<evidence type="ECO:0000259" key="14">
    <source>
        <dbReference type="PROSITE" id="PS51195"/>
    </source>
</evidence>
<dbReference type="GO" id="GO:0005634">
    <property type="term" value="C:nucleus"/>
    <property type="evidence" value="ECO:0007669"/>
    <property type="project" value="UniProtKB-SubCell"/>
</dbReference>
<keyword evidence="5 10" id="KW-0347">Helicase</keyword>
<evidence type="ECO:0000256" key="9">
    <source>
        <dbReference type="PROSITE-ProRule" id="PRU00552"/>
    </source>
</evidence>
<evidence type="ECO:0000256" key="6">
    <source>
        <dbReference type="ARBA" id="ARBA00022840"/>
    </source>
</evidence>
<dbReference type="PANTHER" id="PTHR47959:SF24">
    <property type="entry name" value="ATP-DEPENDENT RNA HELICASE"/>
    <property type="match status" value="1"/>
</dbReference>
<dbReference type="GO" id="GO:0010467">
    <property type="term" value="P:gene expression"/>
    <property type="evidence" value="ECO:0007669"/>
    <property type="project" value="UniProtKB-ARBA"/>
</dbReference>
<feature type="region of interest" description="Disordered" evidence="11">
    <location>
        <begin position="395"/>
        <end position="432"/>
    </location>
</feature>
<evidence type="ECO:0000256" key="1">
    <source>
        <dbReference type="ARBA" id="ARBA00004123"/>
    </source>
</evidence>
<dbReference type="InterPro" id="IPR014014">
    <property type="entry name" value="RNA_helicase_DEAD_Q_motif"/>
</dbReference>
<evidence type="ECO:0000256" key="3">
    <source>
        <dbReference type="ARBA" id="ARBA00022741"/>
    </source>
</evidence>
<feature type="domain" description="Helicase ATP-binding" evidence="12">
    <location>
        <begin position="179"/>
        <end position="351"/>
    </location>
</feature>
<name>A0AAD5W113_9AGAR</name>
<evidence type="ECO:0000256" key="8">
    <source>
        <dbReference type="ARBA" id="ARBA00023242"/>
    </source>
</evidence>
<feature type="compositionally biased region" description="Basic and acidic residues" evidence="11">
    <location>
        <begin position="70"/>
        <end position="82"/>
    </location>
</feature>
<dbReference type="EMBL" id="JANIEX010000141">
    <property type="protein sequence ID" value="KAJ3572469.1"/>
    <property type="molecule type" value="Genomic_DNA"/>
</dbReference>
<feature type="short sequence motif" description="Q motif" evidence="9">
    <location>
        <begin position="148"/>
        <end position="176"/>
    </location>
</feature>
<dbReference type="InterPro" id="IPR050079">
    <property type="entry name" value="DEAD_box_RNA_helicase"/>
</dbReference>
<evidence type="ECO:0000313" key="16">
    <source>
        <dbReference type="Proteomes" id="UP001213000"/>
    </source>
</evidence>
<dbReference type="InterPro" id="IPR027417">
    <property type="entry name" value="P-loop_NTPase"/>
</dbReference>
<feature type="compositionally biased region" description="Basic residues" evidence="11">
    <location>
        <begin position="407"/>
        <end position="418"/>
    </location>
</feature>
<evidence type="ECO:0000256" key="5">
    <source>
        <dbReference type="ARBA" id="ARBA00022806"/>
    </source>
</evidence>
<organism evidence="15 16">
    <name type="scientific">Leucocoprinus birnbaumii</name>
    <dbReference type="NCBI Taxonomy" id="56174"/>
    <lineage>
        <taxon>Eukaryota</taxon>
        <taxon>Fungi</taxon>
        <taxon>Dikarya</taxon>
        <taxon>Basidiomycota</taxon>
        <taxon>Agaricomycotina</taxon>
        <taxon>Agaricomycetes</taxon>
        <taxon>Agaricomycetidae</taxon>
        <taxon>Agaricales</taxon>
        <taxon>Agaricineae</taxon>
        <taxon>Agaricaceae</taxon>
        <taxon>Leucocoprinus</taxon>
    </lineage>
</organism>
<keyword evidence="6 10" id="KW-0067">ATP-binding</keyword>
<keyword evidence="3 10" id="KW-0547">Nucleotide-binding</keyword>
<protein>
    <recommendedName>
        <fullName evidence="17">RNA helicase</fullName>
    </recommendedName>
</protein>
<evidence type="ECO:0000259" key="12">
    <source>
        <dbReference type="PROSITE" id="PS51192"/>
    </source>
</evidence>
<dbReference type="InterPro" id="IPR001650">
    <property type="entry name" value="Helicase_C-like"/>
</dbReference>
<dbReference type="GO" id="GO:0042254">
    <property type="term" value="P:ribosome biogenesis"/>
    <property type="evidence" value="ECO:0007669"/>
    <property type="project" value="UniProtKB-KW"/>
</dbReference>
<dbReference type="InterPro" id="IPR014001">
    <property type="entry name" value="Helicase_ATP-bd"/>
</dbReference>
<feature type="domain" description="DEAD-box RNA helicase Q" evidence="14">
    <location>
        <begin position="148"/>
        <end position="176"/>
    </location>
</feature>
<comment type="subcellular location">
    <subcellularLocation>
        <location evidence="1">Nucleus</location>
    </subcellularLocation>
</comment>
<keyword evidence="8" id="KW-0539">Nucleus</keyword>
<dbReference type="Proteomes" id="UP001213000">
    <property type="component" value="Unassembled WGS sequence"/>
</dbReference>
<feature type="region of interest" description="Disordered" evidence="11">
    <location>
        <begin position="28"/>
        <end position="120"/>
    </location>
</feature>
<feature type="compositionally biased region" description="Acidic residues" evidence="11">
    <location>
        <begin position="90"/>
        <end position="113"/>
    </location>
</feature>
<keyword evidence="4 10" id="KW-0378">Hydrolase</keyword>
<dbReference type="SMART" id="SM00487">
    <property type="entry name" value="DEXDc"/>
    <property type="match status" value="1"/>
</dbReference>